<comment type="caution">
    <text evidence="2">The sequence shown here is derived from an EMBL/GenBank/DDBJ whole genome shotgun (WGS) entry which is preliminary data.</text>
</comment>
<evidence type="ECO:0000313" key="3">
    <source>
        <dbReference type="Proteomes" id="UP000034595"/>
    </source>
</evidence>
<sequence>MTKNTAVIFLGVLVAVLPALGFPSWIRTIFFVLSGLSIAVLAYLSSVVYCSNCEKLIEEADRALDEQEVDQNTTTI</sequence>
<gene>
    <name evidence="2" type="ORF">UW78_C0015G0006</name>
</gene>
<keyword evidence="1" id="KW-1133">Transmembrane helix</keyword>
<reference evidence="2 3" key="1">
    <citation type="journal article" date="2015" name="Nature">
        <title>rRNA introns, odd ribosomes, and small enigmatic genomes across a large radiation of phyla.</title>
        <authorList>
            <person name="Brown C.T."/>
            <person name="Hug L.A."/>
            <person name="Thomas B.C."/>
            <person name="Sharon I."/>
            <person name="Castelle C.J."/>
            <person name="Singh A."/>
            <person name="Wilkins M.J."/>
            <person name="Williams K.H."/>
            <person name="Banfield J.F."/>
        </authorList>
    </citation>
    <scope>NUCLEOTIDE SEQUENCE [LARGE SCALE GENOMIC DNA]</scope>
</reference>
<dbReference type="Proteomes" id="UP000034595">
    <property type="component" value="Unassembled WGS sequence"/>
</dbReference>
<feature type="transmembrane region" description="Helical" evidence="1">
    <location>
        <begin position="31"/>
        <end position="50"/>
    </location>
</feature>
<protein>
    <submittedName>
        <fullName evidence="2">Uncharacterized protein</fullName>
    </submittedName>
</protein>
<dbReference type="AlphaFoldDB" id="A0A0G1MK33"/>
<keyword evidence="1" id="KW-0472">Membrane</keyword>
<dbReference type="EMBL" id="LCJQ01000015">
    <property type="protein sequence ID" value="KKT81162.1"/>
    <property type="molecule type" value="Genomic_DNA"/>
</dbReference>
<name>A0A0G1MK33_9BACT</name>
<organism evidence="2 3">
    <name type="scientific">Candidatus Azambacteria bacterium GW2011_GWA1_44_9</name>
    <dbReference type="NCBI Taxonomy" id="1618610"/>
    <lineage>
        <taxon>Bacteria</taxon>
        <taxon>Candidatus Azamiibacteriota</taxon>
    </lineage>
</organism>
<accession>A0A0G1MK33</accession>
<evidence type="ECO:0000256" key="1">
    <source>
        <dbReference type="SAM" id="Phobius"/>
    </source>
</evidence>
<proteinExistence type="predicted"/>
<evidence type="ECO:0000313" key="2">
    <source>
        <dbReference type="EMBL" id="KKT81162.1"/>
    </source>
</evidence>
<keyword evidence="1" id="KW-0812">Transmembrane</keyword>